<proteinExistence type="predicted"/>
<gene>
    <name evidence="1" type="ORF">HK097_005973</name>
</gene>
<evidence type="ECO:0000313" key="2">
    <source>
        <dbReference type="Proteomes" id="UP001212841"/>
    </source>
</evidence>
<organism evidence="1 2">
    <name type="scientific">Rhizophlyctis rosea</name>
    <dbReference type="NCBI Taxonomy" id="64517"/>
    <lineage>
        <taxon>Eukaryota</taxon>
        <taxon>Fungi</taxon>
        <taxon>Fungi incertae sedis</taxon>
        <taxon>Chytridiomycota</taxon>
        <taxon>Chytridiomycota incertae sedis</taxon>
        <taxon>Chytridiomycetes</taxon>
        <taxon>Rhizophlyctidales</taxon>
        <taxon>Rhizophlyctidaceae</taxon>
        <taxon>Rhizophlyctis</taxon>
    </lineage>
</organism>
<dbReference type="EMBL" id="JADGJD010000028">
    <property type="protein sequence ID" value="KAJ3056576.1"/>
    <property type="molecule type" value="Genomic_DNA"/>
</dbReference>
<name>A0AAD5SJV8_9FUNG</name>
<comment type="caution">
    <text evidence="1">The sequence shown here is derived from an EMBL/GenBank/DDBJ whole genome shotgun (WGS) entry which is preliminary data.</text>
</comment>
<accession>A0AAD5SJV8</accession>
<dbReference type="AlphaFoldDB" id="A0AAD5SJV8"/>
<dbReference type="Proteomes" id="UP001212841">
    <property type="component" value="Unassembled WGS sequence"/>
</dbReference>
<dbReference type="Gene3D" id="3.80.10.10">
    <property type="entry name" value="Ribonuclease Inhibitor"/>
    <property type="match status" value="1"/>
</dbReference>
<sequence length="266" mass="29240">MDYPDDFAVPTDLQLFVLTSIGPALHTLELGAWFPAAAGLDFPVLERLEYCYEQNGGPLPPLPPLKHLRVHSAKGLHDLIPSIGHLHVLDGNIEIDSLYPNPEAEVEDFFAALSLLRSPDILNVKVASSEHMVTNSPAIYEYLCGKGSLLKGLRLDGDVVSASIFAAASLRCRHLTHLVVNVGVAPTVQQLESLGIALFGLRCRNLRKIGFAGCWNRADEDVGEWIRRLKDDLSGLGSIDVELFSHSSFDHVCKEIEDGYSAWWDS</sequence>
<keyword evidence="2" id="KW-1185">Reference proteome</keyword>
<protein>
    <submittedName>
        <fullName evidence="1">Uncharacterized protein</fullName>
    </submittedName>
</protein>
<reference evidence="1" key="1">
    <citation type="submission" date="2020-05" db="EMBL/GenBank/DDBJ databases">
        <title>Phylogenomic resolution of chytrid fungi.</title>
        <authorList>
            <person name="Stajich J.E."/>
            <person name="Amses K."/>
            <person name="Simmons R."/>
            <person name="Seto K."/>
            <person name="Myers J."/>
            <person name="Bonds A."/>
            <person name="Quandt C.A."/>
            <person name="Barry K."/>
            <person name="Liu P."/>
            <person name="Grigoriev I."/>
            <person name="Longcore J.E."/>
            <person name="James T.Y."/>
        </authorList>
    </citation>
    <scope>NUCLEOTIDE SEQUENCE</scope>
    <source>
        <strain evidence="1">JEL0318</strain>
    </source>
</reference>
<dbReference type="InterPro" id="IPR032675">
    <property type="entry name" value="LRR_dom_sf"/>
</dbReference>
<evidence type="ECO:0000313" key="1">
    <source>
        <dbReference type="EMBL" id="KAJ3056576.1"/>
    </source>
</evidence>